<dbReference type="GO" id="GO:0000801">
    <property type="term" value="C:central element"/>
    <property type="evidence" value="ECO:0007669"/>
    <property type="project" value="TreeGrafter"/>
</dbReference>
<dbReference type="AlphaFoldDB" id="A0A9B0H2X8"/>
<name>A0A9B0H2X8_ODORO</name>
<dbReference type="Pfam" id="PF15191">
    <property type="entry name" value="Synaptonemal_3"/>
    <property type="match status" value="1"/>
</dbReference>
<dbReference type="RefSeq" id="XP_004409731.1">
    <property type="nucleotide sequence ID" value="XM_004409674.1"/>
</dbReference>
<dbReference type="GO" id="GO:0007283">
    <property type="term" value="P:spermatogenesis"/>
    <property type="evidence" value="ECO:0007669"/>
    <property type="project" value="InterPro"/>
</dbReference>
<dbReference type="Proteomes" id="UP000245340">
    <property type="component" value="Unplaced"/>
</dbReference>
<dbReference type="InterPro" id="IPR028145">
    <property type="entry name" value="Synaptonemal_3"/>
</dbReference>
<reference evidence="2" key="1">
    <citation type="submission" date="2025-08" db="UniProtKB">
        <authorList>
            <consortium name="RefSeq"/>
        </authorList>
    </citation>
    <scope>IDENTIFICATION</scope>
</reference>
<sequence length="153" mass="16721">MRRLCGLLRTTAVRAAPLGDLRFYCLQAGGAWGLFAAPGGPRIPTRAQAVPEVSEAGPATGSRPSLRALTPGVTMSSSCARRLTRATAPLCSLIRACLVVAVQATWMAYDMVVMRTNPSLAESMRRLEDAFLNCKEEMEKNWQELLNETKHKQ</sequence>
<accession>A0A9B0H2X8</accession>
<evidence type="ECO:0000313" key="1">
    <source>
        <dbReference type="Proteomes" id="UP000245340"/>
    </source>
</evidence>
<dbReference type="GO" id="GO:0007130">
    <property type="term" value="P:synaptonemal complex assembly"/>
    <property type="evidence" value="ECO:0007669"/>
    <property type="project" value="InterPro"/>
</dbReference>
<evidence type="ECO:0000313" key="2">
    <source>
        <dbReference type="RefSeq" id="XP_004409731.1"/>
    </source>
</evidence>
<keyword evidence="1" id="KW-1185">Reference proteome</keyword>
<proteinExistence type="predicted"/>
<dbReference type="PANTHER" id="PTHR36686">
    <property type="entry name" value="SYNAPTONEMAL COMPLEX CENTRAL ELEMENT PROTEIN 3"/>
    <property type="match status" value="1"/>
</dbReference>
<gene>
    <name evidence="2" type="primary">SYCE3</name>
</gene>
<protein>
    <submittedName>
        <fullName evidence="2">Synaptonemal complex central element protein 3</fullName>
    </submittedName>
</protein>
<organism evidence="1 2">
    <name type="scientific">Odobenus rosmarus divergens</name>
    <name type="common">Pacific walrus</name>
    <dbReference type="NCBI Taxonomy" id="9708"/>
    <lineage>
        <taxon>Eukaryota</taxon>
        <taxon>Metazoa</taxon>
        <taxon>Chordata</taxon>
        <taxon>Craniata</taxon>
        <taxon>Vertebrata</taxon>
        <taxon>Euteleostomi</taxon>
        <taxon>Mammalia</taxon>
        <taxon>Eutheria</taxon>
        <taxon>Laurasiatheria</taxon>
        <taxon>Carnivora</taxon>
        <taxon>Caniformia</taxon>
        <taxon>Pinnipedia</taxon>
        <taxon>Odobenidae</taxon>
        <taxon>Odobenus</taxon>
    </lineage>
</organism>
<dbReference type="PANTHER" id="PTHR36686:SF1">
    <property type="entry name" value="SYNAPTONEMAL COMPLEX CENTRAL ELEMENT PROTEIN 3"/>
    <property type="match status" value="1"/>
</dbReference>
<dbReference type="GO" id="GO:0007131">
    <property type="term" value="P:reciprocal meiotic recombination"/>
    <property type="evidence" value="ECO:0007669"/>
    <property type="project" value="InterPro"/>
</dbReference>